<evidence type="ECO:0000256" key="6">
    <source>
        <dbReference type="ARBA" id="ARBA00022741"/>
    </source>
</evidence>
<dbReference type="GO" id="GO:0005524">
    <property type="term" value="F:ATP binding"/>
    <property type="evidence" value="ECO:0007669"/>
    <property type="project" value="UniProtKB-KW"/>
</dbReference>
<feature type="non-terminal residue" evidence="9">
    <location>
        <position position="96"/>
    </location>
</feature>
<dbReference type="InterPro" id="IPR003846">
    <property type="entry name" value="SelO"/>
</dbReference>
<feature type="non-terminal residue" evidence="9">
    <location>
        <position position="1"/>
    </location>
</feature>
<evidence type="ECO:0000256" key="4">
    <source>
        <dbReference type="ARBA" id="ARBA00022695"/>
    </source>
</evidence>
<evidence type="ECO:0000256" key="1">
    <source>
        <dbReference type="ARBA" id="ARBA00001946"/>
    </source>
</evidence>
<evidence type="ECO:0000256" key="3">
    <source>
        <dbReference type="ARBA" id="ARBA00022679"/>
    </source>
</evidence>
<dbReference type="PANTHER" id="PTHR12153">
    <property type="entry name" value="SELENOPROTEIN O"/>
    <property type="match status" value="1"/>
</dbReference>
<accession>X0TS48</accession>
<dbReference type="PANTHER" id="PTHR12153:SF15">
    <property type="entry name" value="PROTEIN ADENYLYLTRANSFERASE SELO, MITOCHONDRIAL"/>
    <property type="match status" value="1"/>
</dbReference>
<evidence type="ECO:0000256" key="2">
    <source>
        <dbReference type="ARBA" id="ARBA00009747"/>
    </source>
</evidence>
<dbReference type="GO" id="GO:0016779">
    <property type="term" value="F:nucleotidyltransferase activity"/>
    <property type="evidence" value="ECO:0007669"/>
    <property type="project" value="UniProtKB-KW"/>
</dbReference>
<evidence type="ECO:0008006" key="10">
    <source>
        <dbReference type="Google" id="ProtNLM"/>
    </source>
</evidence>
<evidence type="ECO:0000256" key="8">
    <source>
        <dbReference type="ARBA" id="ARBA00022842"/>
    </source>
</evidence>
<comment type="cofactor">
    <cofactor evidence="1">
        <name>Mg(2+)</name>
        <dbReference type="ChEBI" id="CHEBI:18420"/>
    </cofactor>
</comment>
<dbReference type="Pfam" id="PF02696">
    <property type="entry name" value="SelO"/>
    <property type="match status" value="1"/>
</dbReference>
<keyword evidence="6" id="KW-0547">Nucleotide-binding</keyword>
<keyword evidence="4" id="KW-0548">Nucleotidyltransferase</keyword>
<evidence type="ECO:0000313" key="9">
    <source>
        <dbReference type="EMBL" id="GAF90016.1"/>
    </source>
</evidence>
<comment type="caution">
    <text evidence="9">The sequence shown here is derived from an EMBL/GenBank/DDBJ whole genome shotgun (WGS) entry which is preliminary data.</text>
</comment>
<gene>
    <name evidence="9" type="ORF">S01H1_24021</name>
</gene>
<comment type="similarity">
    <text evidence="2">Belongs to the SELO family.</text>
</comment>
<keyword evidence="7" id="KW-0067">ATP-binding</keyword>
<organism evidence="9">
    <name type="scientific">marine sediment metagenome</name>
    <dbReference type="NCBI Taxonomy" id="412755"/>
    <lineage>
        <taxon>unclassified sequences</taxon>
        <taxon>metagenomes</taxon>
        <taxon>ecological metagenomes</taxon>
    </lineage>
</organism>
<dbReference type="AlphaFoldDB" id="X0TS48"/>
<evidence type="ECO:0000256" key="7">
    <source>
        <dbReference type="ARBA" id="ARBA00022840"/>
    </source>
</evidence>
<keyword evidence="3" id="KW-0808">Transferase</keyword>
<name>X0TS48_9ZZZZ</name>
<proteinExistence type="inferred from homology"/>
<protein>
    <recommendedName>
        <fullName evidence="10">Selenoprotein O</fullName>
    </recommendedName>
</protein>
<dbReference type="GO" id="GO:0046872">
    <property type="term" value="F:metal ion binding"/>
    <property type="evidence" value="ECO:0007669"/>
    <property type="project" value="UniProtKB-KW"/>
</dbReference>
<keyword evidence="5" id="KW-0479">Metal-binding</keyword>
<keyword evidence="8" id="KW-0460">Magnesium</keyword>
<dbReference type="EMBL" id="BARS01014100">
    <property type="protein sequence ID" value="GAF90016.1"/>
    <property type="molecule type" value="Genomic_DNA"/>
</dbReference>
<evidence type="ECO:0000256" key="5">
    <source>
        <dbReference type="ARBA" id="ARBA00022723"/>
    </source>
</evidence>
<sequence>GRYAFQNQPSITQWNLARLAESLVQIAPGNPEDAVGKFVEILETFSSRYEKYFQIGANAKLGLTTLEKEDSVIYLDLLKIMEESQLDFTETFVILA</sequence>
<reference evidence="9" key="1">
    <citation type="journal article" date="2014" name="Front. Microbiol.">
        <title>High frequency of phylogenetically diverse reductive dehalogenase-homologous genes in deep subseafloor sedimentary metagenomes.</title>
        <authorList>
            <person name="Kawai M."/>
            <person name="Futagami T."/>
            <person name="Toyoda A."/>
            <person name="Takaki Y."/>
            <person name="Nishi S."/>
            <person name="Hori S."/>
            <person name="Arai W."/>
            <person name="Tsubouchi T."/>
            <person name="Morono Y."/>
            <person name="Uchiyama I."/>
            <person name="Ito T."/>
            <person name="Fujiyama A."/>
            <person name="Inagaki F."/>
            <person name="Takami H."/>
        </authorList>
    </citation>
    <scope>NUCLEOTIDE SEQUENCE</scope>
    <source>
        <strain evidence="9">Expedition CK06-06</strain>
    </source>
</reference>